<dbReference type="InterPro" id="IPR023400">
    <property type="entry name" value="RecA_C_sf"/>
</dbReference>
<dbReference type="InterPro" id="IPR013765">
    <property type="entry name" value="DNA_recomb/repair_RecA"/>
</dbReference>
<keyword evidence="7 8" id="KW-0742">SOS response</keyword>
<evidence type="ECO:0000259" key="10">
    <source>
        <dbReference type="PROSITE" id="PS50162"/>
    </source>
</evidence>
<dbReference type="Pfam" id="PF00154">
    <property type="entry name" value="RecA_N"/>
    <property type="match status" value="1"/>
</dbReference>
<dbReference type="PROSITE" id="PS50162">
    <property type="entry name" value="RECA_2"/>
    <property type="match status" value="1"/>
</dbReference>
<name>E6SK36_THEM7</name>
<evidence type="ECO:0000256" key="2">
    <source>
        <dbReference type="ARBA" id="ARBA00015553"/>
    </source>
</evidence>
<dbReference type="InterPro" id="IPR027417">
    <property type="entry name" value="P-loop_NTPase"/>
</dbReference>
<keyword evidence="13" id="KW-1185">Reference proteome</keyword>
<dbReference type="PANTHER" id="PTHR45900:SF1">
    <property type="entry name" value="MITOCHONDRIAL DNA REPAIR PROTEIN RECA HOMOLOG-RELATED"/>
    <property type="match status" value="1"/>
</dbReference>
<evidence type="ECO:0000256" key="9">
    <source>
        <dbReference type="RuleBase" id="RU004527"/>
    </source>
</evidence>
<gene>
    <name evidence="7" type="primary">recA</name>
    <name evidence="12" type="ordered locus">Tmar_1064</name>
</gene>
<dbReference type="PROSITE" id="PS00321">
    <property type="entry name" value="RECA_1"/>
    <property type="match status" value="1"/>
</dbReference>
<dbReference type="GO" id="GO:0003684">
    <property type="term" value="F:damaged DNA binding"/>
    <property type="evidence" value="ECO:0007669"/>
    <property type="project" value="UniProtKB-UniRule"/>
</dbReference>
<keyword evidence="5 7" id="KW-0238">DNA-binding</keyword>
<feature type="domain" description="RecA family profile 2" evidence="11">
    <location>
        <begin position="199"/>
        <end position="272"/>
    </location>
</feature>
<evidence type="ECO:0000256" key="3">
    <source>
        <dbReference type="ARBA" id="ARBA00022741"/>
    </source>
</evidence>
<dbReference type="FunFam" id="3.40.50.300:FF:000087">
    <property type="entry name" value="Recombinase RecA"/>
    <property type="match status" value="1"/>
</dbReference>
<dbReference type="InterPro" id="IPR020588">
    <property type="entry name" value="RecA_ATP-bd"/>
</dbReference>
<evidence type="ECO:0000256" key="8">
    <source>
        <dbReference type="RuleBase" id="RU000526"/>
    </source>
</evidence>
<evidence type="ECO:0000256" key="4">
    <source>
        <dbReference type="ARBA" id="ARBA00022840"/>
    </source>
</evidence>
<dbReference type="InterPro" id="IPR003593">
    <property type="entry name" value="AAA+_ATPase"/>
</dbReference>
<comment type="subcellular location">
    <subcellularLocation>
        <location evidence="7">Cytoplasm</location>
    </subcellularLocation>
</comment>
<dbReference type="PRINTS" id="PR00142">
    <property type="entry name" value="RECA"/>
</dbReference>
<reference evidence="13" key="2">
    <citation type="journal article" date="2010" name="Stand. Genomic Sci.">
        <title>Complete genome sequence of Thermaerobacter marianensis type strain (7p75aT).</title>
        <authorList>
            <person name="Han C."/>
            <person name="Gu W."/>
            <person name="Zhang X."/>
            <person name="Lapidus A."/>
            <person name="Nolan M."/>
            <person name="Copeland A."/>
            <person name="Lucas S."/>
            <person name="Glavina Del Rio T."/>
            <person name="Tice H."/>
            <person name="Cheng J."/>
            <person name="Tapia R."/>
            <person name="Goodwin L."/>
            <person name="Pitluck S."/>
            <person name="Pagani I."/>
            <person name="Ivanova N."/>
            <person name="Mavromatis K."/>
            <person name="Mikhailova N."/>
            <person name="Pati A."/>
            <person name="Chen A."/>
            <person name="Palaniappan K."/>
            <person name="Land M."/>
            <person name="Hauser L."/>
            <person name="Chang Y."/>
            <person name="Jeffries C."/>
            <person name="Schneider S."/>
            <person name="Rohde M."/>
            <person name="Goker M."/>
            <person name="Pukall R."/>
            <person name="Woyke T."/>
            <person name="Bristow J."/>
            <person name="Eisen J."/>
            <person name="Markowitz V."/>
            <person name="Hugenholtz P."/>
            <person name="Kyrpides N."/>
            <person name="Klenk H."/>
            <person name="Detter J."/>
        </authorList>
    </citation>
    <scope>NUCLEOTIDE SEQUENCE [LARGE SCALE GENOMIC DNA]</scope>
    <source>
        <strain evidence="13">ATCC 700841 / DSM 12885 / JCM 10246 / 7p75a</strain>
    </source>
</reference>
<dbReference type="HOGENOM" id="CLU_040469_1_2_9"/>
<dbReference type="KEGG" id="tmr:Tmar_1064"/>
<evidence type="ECO:0000256" key="7">
    <source>
        <dbReference type="HAMAP-Rule" id="MF_00268"/>
    </source>
</evidence>
<evidence type="ECO:0000313" key="12">
    <source>
        <dbReference type="EMBL" id="ADU51177.1"/>
    </source>
</evidence>
<dbReference type="CDD" id="cd00983">
    <property type="entry name" value="RecA"/>
    <property type="match status" value="1"/>
</dbReference>
<dbReference type="InterPro" id="IPR020587">
    <property type="entry name" value="RecA_monomer-monomer_interface"/>
</dbReference>
<dbReference type="GO" id="GO:0140664">
    <property type="term" value="F:ATP-dependent DNA damage sensor activity"/>
    <property type="evidence" value="ECO:0007669"/>
    <property type="project" value="InterPro"/>
</dbReference>
<comment type="caution">
    <text evidence="7">Lacks conserved residue(s) required for the propagation of feature annotation.</text>
</comment>
<dbReference type="InterPro" id="IPR049261">
    <property type="entry name" value="RecA-like_C"/>
</dbReference>
<dbReference type="GO" id="GO:0006310">
    <property type="term" value="P:DNA recombination"/>
    <property type="evidence" value="ECO:0007669"/>
    <property type="project" value="UniProtKB-UniRule"/>
</dbReference>
<dbReference type="eggNOG" id="COG0468">
    <property type="taxonomic scope" value="Bacteria"/>
</dbReference>
<comment type="similarity">
    <text evidence="1 7 9">Belongs to the RecA family.</text>
</comment>
<protein>
    <recommendedName>
        <fullName evidence="2 7">Protein RecA</fullName>
    </recommendedName>
    <alternativeName>
        <fullName evidence="7 8">Recombinase A</fullName>
    </alternativeName>
</protein>
<keyword evidence="7 8" id="KW-0234">DNA repair</keyword>
<dbReference type="GO" id="GO:0003697">
    <property type="term" value="F:single-stranded DNA binding"/>
    <property type="evidence" value="ECO:0007669"/>
    <property type="project" value="UniProtKB-UniRule"/>
</dbReference>
<keyword evidence="4 7" id="KW-0067">ATP-binding</keyword>
<dbReference type="NCBIfam" id="TIGR02012">
    <property type="entry name" value="tigrfam_recA"/>
    <property type="match status" value="1"/>
</dbReference>
<evidence type="ECO:0000259" key="11">
    <source>
        <dbReference type="PROSITE" id="PS50163"/>
    </source>
</evidence>
<dbReference type="SMART" id="SM00382">
    <property type="entry name" value="AAA"/>
    <property type="match status" value="1"/>
</dbReference>
<dbReference type="OrthoDB" id="9776733at2"/>
<comment type="function">
    <text evidence="7">Can catalyze the hydrolysis of ATP in the presence of single-stranded DNA, the ATP-dependent uptake of single-stranded DNA by duplex DNA, and the ATP-dependent hybridization of homologous single-stranded DNAs. It interacts with LexA causing its activation and leading to its autocatalytic cleavage.</text>
</comment>
<dbReference type="Pfam" id="PF21096">
    <property type="entry name" value="RecA_C"/>
    <property type="match status" value="1"/>
</dbReference>
<dbReference type="InterPro" id="IPR049428">
    <property type="entry name" value="RecA-like_N"/>
</dbReference>
<dbReference type="Gene3D" id="3.40.50.300">
    <property type="entry name" value="P-loop containing nucleotide triphosphate hydrolases"/>
    <property type="match status" value="1"/>
</dbReference>
<keyword evidence="6 7" id="KW-0233">DNA recombination</keyword>
<dbReference type="GO" id="GO:0005524">
    <property type="term" value="F:ATP binding"/>
    <property type="evidence" value="ECO:0007669"/>
    <property type="project" value="UniProtKB-UniRule"/>
</dbReference>
<evidence type="ECO:0000256" key="1">
    <source>
        <dbReference type="ARBA" id="ARBA00009391"/>
    </source>
</evidence>
<dbReference type="GO" id="GO:0006281">
    <property type="term" value="P:DNA repair"/>
    <property type="evidence" value="ECO:0007669"/>
    <property type="project" value="UniProtKB-UniRule"/>
</dbReference>
<reference evidence="12 13" key="1">
    <citation type="journal article" date="2010" name="Stand. Genomic Sci.">
        <title>Complete genome sequence of Thermaerobacter marianensis type strain (7p75a).</title>
        <authorList>
            <person name="Han C."/>
            <person name="Gu W."/>
            <person name="Zhang X."/>
            <person name="Lapidus A."/>
            <person name="Nolan M."/>
            <person name="Copeland A."/>
            <person name="Lucas S."/>
            <person name="Del Rio T.G."/>
            <person name="Tice H."/>
            <person name="Cheng J.F."/>
            <person name="Tapia R."/>
            <person name="Goodwin L."/>
            <person name="Pitluck S."/>
            <person name="Pagani I."/>
            <person name="Ivanova N."/>
            <person name="Mavromatis K."/>
            <person name="Mikhailova N."/>
            <person name="Pati A."/>
            <person name="Chen A."/>
            <person name="Palaniappan K."/>
            <person name="Land M."/>
            <person name="Hauser L."/>
            <person name="Chang Y.J."/>
            <person name="Jeffries C.D."/>
            <person name="Schneider S."/>
            <person name="Rohde M."/>
            <person name="Goker M."/>
            <person name="Pukall R."/>
            <person name="Woyke T."/>
            <person name="Bristow J."/>
            <person name="Eisen J.A."/>
            <person name="Markowitz V."/>
            <person name="Hugenholtz P."/>
            <person name="Kyrpides N.C."/>
            <person name="Klenk H.P."/>
            <person name="Detter J.C."/>
        </authorList>
    </citation>
    <scope>NUCLEOTIDE SEQUENCE [LARGE SCALE GENOMIC DNA]</scope>
    <source>
        <strain evidence="13">ATCC 700841 / DSM 12885 / JCM 10246 / 7p75a</strain>
    </source>
</reference>
<dbReference type="InterPro" id="IPR020584">
    <property type="entry name" value="DNA_recomb/repair_RecA_CS"/>
</dbReference>
<evidence type="ECO:0000256" key="6">
    <source>
        <dbReference type="ARBA" id="ARBA00023172"/>
    </source>
</evidence>
<dbReference type="HAMAP" id="MF_00268">
    <property type="entry name" value="RecA"/>
    <property type="match status" value="1"/>
</dbReference>
<sequence>MIERERALEIALSQIEKQFGKGSIMRMGEASSRLNVEVIPTGSLALDIALGVGGMPRGRIIEIFGPEASGKTTVALHVAASAQRAGGVAAFIDAEHALDPVYAENLGVDINNLLISQPDTGEQALEIAEALVRSGAVDVIVIDSVAALVPRAEIEGEMGDAHVGLQARLMSQALRKLTGAIAKSRTCLIFINQIREKVGVMFGNPEVTPGGRALKFYASVRLDVRRVETLKQGGEMIGIRARAKVVKNKVAPPFRQAEFDLIYGKGISREGDLLDIATQHGIIEKSGAWYSYGDTRIGQGRENAREYLVQHPEVADAIEQRVRELLSLGGIRAATASEEE</sequence>
<dbReference type="PANTHER" id="PTHR45900">
    <property type="entry name" value="RECA"/>
    <property type="match status" value="1"/>
</dbReference>
<dbReference type="GO" id="GO:0005829">
    <property type="term" value="C:cytosol"/>
    <property type="evidence" value="ECO:0007669"/>
    <property type="project" value="TreeGrafter"/>
</dbReference>
<dbReference type="SUPFAM" id="SSF54752">
    <property type="entry name" value="RecA protein, C-terminal domain"/>
    <property type="match status" value="1"/>
</dbReference>
<keyword evidence="7 9" id="KW-0227">DNA damage</keyword>
<dbReference type="STRING" id="644966.Tmar_1064"/>
<feature type="domain" description="RecA family profile 1" evidence="10">
    <location>
        <begin position="35"/>
        <end position="194"/>
    </location>
</feature>
<keyword evidence="7" id="KW-0963">Cytoplasm</keyword>
<keyword evidence="3 7" id="KW-0547">Nucleotide-binding</keyword>
<evidence type="ECO:0000313" key="13">
    <source>
        <dbReference type="Proteomes" id="UP000008915"/>
    </source>
</evidence>
<dbReference type="RefSeq" id="WP_013495482.1">
    <property type="nucleotide sequence ID" value="NC_014831.1"/>
</dbReference>
<dbReference type="SUPFAM" id="SSF52540">
    <property type="entry name" value="P-loop containing nucleoside triphosphate hydrolases"/>
    <property type="match status" value="1"/>
</dbReference>
<dbReference type="GO" id="GO:0009432">
    <property type="term" value="P:SOS response"/>
    <property type="evidence" value="ECO:0007669"/>
    <property type="project" value="UniProtKB-UniRule"/>
</dbReference>
<dbReference type="AlphaFoldDB" id="E6SK36"/>
<dbReference type="PROSITE" id="PS50163">
    <property type="entry name" value="RECA_3"/>
    <property type="match status" value="1"/>
</dbReference>
<proteinExistence type="inferred from homology"/>
<evidence type="ECO:0000256" key="5">
    <source>
        <dbReference type="ARBA" id="ARBA00023125"/>
    </source>
</evidence>
<dbReference type="EMBL" id="CP002344">
    <property type="protein sequence ID" value="ADU51177.1"/>
    <property type="molecule type" value="Genomic_DNA"/>
</dbReference>
<organism evidence="12 13">
    <name type="scientific">Thermaerobacter marianensis (strain ATCC 700841 / DSM 12885 / JCM 10246 / 7p75a)</name>
    <dbReference type="NCBI Taxonomy" id="644966"/>
    <lineage>
        <taxon>Bacteria</taxon>
        <taxon>Bacillati</taxon>
        <taxon>Bacillota</taxon>
        <taxon>Clostridia</taxon>
        <taxon>Eubacteriales</taxon>
        <taxon>Clostridiales Family XVII. Incertae Sedis</taxon>
        <taxon>Thermaerobacter</taxon>
    </lineage>
</organism>
<accession>E6SK36</accession>
<dbReference type="Proteomes" id="UP000008915">
    <property type="component" value="Chromosome"/>
</dbReference>